<dbReference type="eggNOG" id="KOG3067">
    <property type="taxonomic scope" value="Eukaryota"/>
</dbReference>
<dbReference type="Gramene" id="KFK39614">
    <property type="protein sequence ID" value="KFK39614"/>
    <property type="gene ID" value="AALP_AA3G266700"/>
</dbReference>
<reference evidence="2" key="1">
    <citation type="journal article" date="2015" name="Nat. Plants">
        <title>Genome expansion of Arabis alpina linked with retrotransposition and reduced symmetric DNA methylation.</title>
        <authorList>
            <person name="Willing E.M."/>
            <person name="Rawat V."/>
            <person name="Mandakova T."/>
            <person name="Maumus F."/>
            <person name="James G.V."/>
            <person name="Nordstroem K.J."/>
            <person name="Becker C."/>
            <person name="Warthmann N."/>
            <person name="Chica C."/>
            <person name="Szarzynska B."/>
            <person name="Zytnicki M."/>
            <person name="Albani M.C."/>
            <person name="Kiefer C."/>
            <person name="Bergonzi S."/>
            <person name="Castaings L."/>
            <person name="Mateos J.L."/>
            <person name="Berns M.C."/>
            <person name="Bujdoso N."/>
            <person name="Piofczyk T."/>
            <person name="de Lorenzo L."/>
            <person name="Barrero-Sicilia C."/>
            <person name="Mateos I."/>
            <person name="Piednoel M."/>
            <person name="Hagmann J."/>
            <person name="Chen-Min-Tao R."/>
            <person name="Iglesias-Fernandez R."/>
            <person name="Schuster S.C."/>
            <person name="Alonso-Blanco C."/>
            <person name="Roudier F."/>
            <person name="Carbonero P."/>
            <person name="Paz-Ares J."/>
            <person name="Davis S.J."/>
            <person name="Pecinka A."/>
            <person name="Quesneville H."/>
            <person name="Colot V."/>
            <person name="Lysak M.A."/>
            <person name="Weigel D."/>
            <person name="Coupland G."/>
            <person name="Schneeberger K."/>
        </authorList>
    </citation>
    <scope>NUCLEOTIDE SEQUENCE [LARGE SCALE GENOMIC DNA]</scope>
    <source>
        <strain evidence="2">cv. Pajares</strain>
    </source>
</reference>
<name>A0A087HBW2_ARAAL</name>
<evidence type="ECO:0000313" key="2">
    <source>
        <dbReference type="Proteomes" id="UP000029120"/>
    </source>
</evidence>
<proteinExistence type="predicted"/>
<dbReference type="AlphaFoldDB" id="A0A087HBW2"/>
<accession>A0A087HBW2</accession>
<evidence type="ECO:0000313" key="1">
    <source>
        <dbReference type="EMBL" id="KFK39614.1"/>
    </source>
</evidence>
<dbReference type="GO" id="GO:0043565">
    <property type="term" value="F:sequence-specific DNA binding"/>
    <property type="evidence" value="ECO:0007669"/>
    <property type="project" value="InterPro"/>
</dbReference>
<dbReference type="EMBL" id="CM002871">
    <property type="protein sequence ID" value="KFK39614.1"/>
    <property type="molecule type" value="Genomic_DNA"/>
</dbReference>
<organism evidence="1 2">
    <name type="scientific">Arabis alpina</name>
    <name type="common">Alpine rock-cress</name>
    <dbReference type="NCBI Taxonomy" id="50452"/>
    <lineage>
        <taxon>Eukaryota</taxon>
        <taxon>Viridiplantae</taxon>
        <taxon>Streptophyta</taxon>
        <taxon>Embryophyta</taxon>
        <taxon>Tracheophyta</taxon>
        <taxon>Spermatophyta</taxon>
        <taxon>Magnoliopsida</taxon>
        <taxon>eudicotyledons</taxon>
        <taxon>Gunneridae</taxon>
        <taxon>Pentapetalae</taxon>
        <taxon>rosids</taxon>
        <taxon>malvids</taxon>
        <taxon>Brassicales</taxon>
        <taxon>Brassicaceae</taxon>
        <taxon>Arabideae</taxon>
        <taxon>Arabis</taxon>
    </lineage>
</organism>
<dbReference type="Proteomes" id="UP000029120">
    <property type="component" value="Chromosome 3"/>
</dbReference>
<gene>
    <name evidence="1" type="ordered locus">AALP_Aa3g266700</name>
</gene>
<dbReference type="OrthoDB" id="829at2759"/>
<dbReference type="Gene3D" id="1.20.58.190">
    <property type="entry name" value="Translin, domain 1"/>
    <property type="match status" value="1"/>
</dbReference>
<sequence>MKSPEKSSSLMNPSFLFVSVSSSSFFSVTNGDFQTIHRLYSFVAPSSFVSVIDRHRERVSMIIVCYVDVSEVIEKAKEKINDLKKFYGRLAEILRECPGQYYRYHGDWRSET</sequence>
<protein>
    <submittedName>
        <fullName evidence="1">Uncharacterized protein</fullName>
    </submittedName>
</protein>
<keyword evidence="2" id="KW-1185">Reference proteome</keyword>
<dbReference type="InterPro" id="IPR016068">
    <property type="entry name" value="Translin_N"/>
</dbReference>